<evidence type="ECO:0000256" key="4">
    <source>
        <dbReference type="ARBA" id="ARBA00022857"/>
    </source>
</evidence>
<dbReference type="EMBL" id="JANBPT010000122">
    <property type="protein sequence ID" value="KAJ1927344.1"/>
    <property type="molecule type" value="Genomic_DNA"/>
</dbReference>
<dbReference type="InterPro" id="IPR044152">
    <property type="entry name" value="YqjM-like"/>
</dbReference>
<feature type="domain" description="NADH:flavin oxidoreductase/NADH oxidase N-terminal" evidence="6">
    <location>
        <begin position="69"/>
        <end position="415"/>
    </location>
</feature>
<dbReference type="GO" id="GO:0010181">
    <property type="term" value="F:FMN binding"/>
    <property type="evidence" value="ECO:0007669"/>
    <property type="project" value="InterPro"/>
</dbReference>
<dbReference type="GO" id="GO:0050661">
    <property type="term" value="F:NADP binding"/>
    <property type="evidence" value="ECO:0007669"/>
    <property type="project" value="InterPro"/>
</dbReference>
<accession>A0A9W8AI64</accession>
<dbReference type="InterPro" id="IPR013785">
    <property type="entry name" value="Aldolase_TIM"/>
</dbReference>
<gene>
    <name evidence="7" type="ORF">IWQ60_003014</name>
</gene>
<keyword evidence="2" id="KW-0285">Flavoprotein</keyword>
<dbReference type="AlphaFoldDB" id="A0A9W8AI64"/>
<dbReference type="OrthoDB" id="72788at2759"/>
<keyword evidence="3" id="KW-0288">FMN</keyword>
<protein>
    <recommendedName>
        <fullName evidence="6">NADH:flavin oxidoreductase/NADH oxidase N-terminal domain-containing protein</fullName>
    </recommendedName>
</protein>
<dbReference type="InterPro" id="IPR001155">
    <property type="entry name" value="OxRdtase_FMN_N"/>
</dbReference>
<keyword evidence="5" id="KW-0560">Oxidoreductase</keyword>
<evidence type="ECO:0000256" key="1">
    <source>
        <dbReference type="ARBA" id="ARBA00001917"/>
    </source>
</evidence>
<keyword evidence="4" id="KW-0521">NADP</keyword>
<evidence type="ECO:0000256" key="2">
    <source>
        <dbReference type="ARBA" id="ARBA00022630"/>
    </source>
</evidence>
<reference evidence="7" key="1">
    <citation type="submission" date="2022-07" db="EMBL/GenBank/DDBJ databases">
        <title>Phylogenomic reconstructions and comparative analyses of Kickxellomycotina fungi.</title>
        <authorList>
            <person name="Reynolds N.K."/>
            <person name="Stajich J.E."/>
            <person name="Barry K."/>
            <person name="Grigoriev I.V."/>
            <person name="Crous P."/>
            <person name="Smith M.E."/>
        </authorList>
    </citation>
    <scope>NUCLEOTIDE SEQUENCE</scope>
    <source>
        <strain evidence="7">RSA 861</strain>
    </source>
</reference>
<comment type="caution">
    <text evidence="7">The sequence shown here is derived from an EMBL/GenBank/DDBJ whole genome shotgun (WGS) entry which is preliminary data.</text>
</comment>
<organism evidence="7 8">
    <name type="scientific">Tieghemiomyces parasiticus</name>
    <dbReference type="NCBI Taxonomy" id="78921"/>
    <lineage>
        <taxon>Eukaryota</taxon>
        <taxon>Fungi</taxon>
        <taxon>Fungi incertae sedis</taxon>
        <taxon>Zoopagomycota</taxon>
        <taxon>Kickxellomycotina</taxon>
        <taxon>Dimargaritomycetes</taxon>
        <taxon>Dimargaritales</taxon>
        <taxon>Dimargaritaceae</taxon>
        <taxon>Tieghemiomyces</taxon>
    </lineage>
</organism>
<evidence type="ECO:0000256" key="3">
    <source>
        <dbReference type="ARBA" id="ARBA00022643"/>
    </source>
</evidence>
<proteinExistence type="predicted"/>
<dbReference type="Pfam" id="PF00724">
    <property type="entry name" value="Oxidored_FMN"/>
    <property type="match status" value="1"/>
</dbReference>
<dbReference type="Proteomes" id="UP001150569">
    <property type="component" value="Unassembled WGS sequence"/>
</dbReference>
<dbReference type="Gene3D" id="3.20.20.70">
    <property type="entry name" value="Aldolase class I"/>
    <property type="match status" value="1"/>
</dbReference>
<keyword evidence="8" id="KW-1185">Reference proteome</keyword>
<comment type="cofactor">
    <cofactor evidence="1">
        <name>FMN</name>
        <dbReference type="ChEBI" id="CHEBI:58210"/>
    </cofactor>
</comment>
<sequence>MTGTQDITQRVASLVVSEDPKGAKPRTAATPQEFVQPQPIQVGTALPVSEELATYGYILPDKNGDNLPKLFRPVKFRDLTLPNRIIVAPLCQYSAEDGYPTDWHFVHLGSLATRGAGLVIVEATGVLPNGRITPHCLGLWKDDHIPSFERIVKYAHSQGTAIGIQLAHAGRKASCNTPFTSRETADVAASAENGGWLDNVWGPTNESFKPDVYPTPQAMSLDQIQQVKDAFVAAARRADQAGFDVVEIHAAHGYLLHSFLSPLTNTRTDRYGGADNFDNRARLLLETVEAVRSVWPQGKPLFVRISATDWVEGEGIDGEHTVELARRLHALGIDLLDVSTGGLTPRQKITAKPLYQVPYSAQVKRAVPDLATSAVGIIRDGKDAEEVLQKGEADLIAIGRPFLSSTSWALEAAAQLGVYVKWPQQYERARPKLRLIAPL</sequence>
<evidence type="ECO:0000313" key="7">
    <source>
        <dbReference type="EMBL" id="KAJ1927344.1"/>
    </source>
</evidence>
<evidence type="ECO:0000313" key="8">
    <source>
        <dbReference type="Proteomes" id="UP001150569"/>
    </source>
</evidence>
<evidence type="ECO:0000256" key="5">
    <source>
        <dbReference type="ARBA" id="ARBA00023002"/>
    </source>
</evidence>
<dbReference type="SUPFAM" id="SSF51395">
    <property type="entry name" value="FMN-linked oxidoreductases"/>
    <property type="match status" value="1"/>
</dbReference>
<dbReference type="GO" id="GO:0003959">
    <property type="term" value="F:NADPH dehydrogenase activity"/>
    <property type="evidence" value="ECO:0007669"/>
    <property type="project" value="InterPro"/>
</dbReference>
<dbReference type="CDD" id="cd02932">
    <property type="entry name" value="OYE_YqiM_FMN"/>
    <property type="match status" value="1"/>
</dbReference>
<name>A0A9W8AI64_9FUNG</name>
<evidence type="ECO:0000259" key="6">
    <source>
        <dbReference type="Pfam" id="PF00724"/>
    </source>
</evidence>
<dbReference type="PANTHER" id="PTHR43303:SF4">
    <property type="entry name" value="NADPH DEHYDROGENASE C23G7.10C-RELATED"/>
    <property type="match status" value="1"/>
</dbReference>
<dbReference type="PANTHER" id="PTHR43303">
    <property type="entry name" value="NADPH DEHYDROGENASE C23G7.10C-RELATED"/>
    <property type="match status" value="1"/>
</dbReference>